<reference evidence="1 2" key="1">
    <citation type="journal article" date="2018" name="Proc. Natl. Acad. Sci. U.S.A.">
        <title>Draft genome sequence of Camellia sinensis var. sinensis provides insights into the evolution of the tea genome and tea quality.</title>
        <authorList>
            <person name="Wei C."/>
            <person name="Yang H."/>
            <person name="Wang S."/>
            <person name="Zhao J."/>
            <person name="Liu C."/>
            <person name="Gao L."/>
            <person name="Xia E."/>
            <person name="Lu Y."/>
            <person name="Tai Y."/>
            <person name="She G."/>
            <person name="Sun J."/>
            <person name="Cao H."/>
            <person name="Tong W."/>
            <person name="Gao Q."/>
            <person name="Li Y."/>
            <person name="Deng W."/>
            <person name="Jiang X."/>
            <person name="Wang W."/>
            <person name="Chen Q."/>
            <person name="Zhang S."/>
            <person name="Li H."/>
            <person name="Wu J."/>
            <person name="Wang P."/>
            <person name="Li P."/>
            <person name="Shi C."/>
            <person name="Zheng F."/>
            <person name="Jian J."/>
            <person name="Huang B."/>
            <person name="Shan D."/>
            <person name="Shi M."/>
            <person name="Fang C."/>
            <person name="Yue Y."/>
            <person name="Li F."/>
            <person name="Li D."/>
            <person name="Wei S."/>
            <person name="Han B."/>
            <person name="Jiang C."/>
            <person name="Yin Y."/>
            <person name="Xia T."/>
            <person name="Zhang Z."/>
            <person name="Bennetzen J.L."/>
            <person name="Zhao S."/>
            <person name="Wan X."/>
        </authorList>
    </citation>
    <scope>NUCLEOTIDE SEQUENCE [LARGE SCALE GENOMIC DNA]</scope>
    <source>
        <strain evidence="2">cv. Shuchazao</strain>
        <tissue evidence="1">Leaf</tissue>
    </source>
</reference>
<organism evidence="1 2">
    <name type="scientific">Camellia sinensis var. sinensis</name>
    <name type="common">China tea</name>
    <dbReference type="NCBI Taxonomy" id="542762"/>
    <lineage>
        <taxon>Eukaryota</taxon>
        <taxon>Viridiplantae</taxon>
        <taxon>Streptophyta</taxon>
        <taxon>Embryophyta</taxon>
        <taxon>Tracheophyta</taxon>
        <taxon>Spermatophyta</taxon>
        <taxon>Magnoliopsida</taxon>
        <taxon>eudicotyledons</taxon>
        <taxon>Gunneridae</taxon>
        <taxon>Pentapetalae</taxon>
        <taxon>asterids</taxon>
        <taxon>Ericales</taxon>
        <taxon>Theaceae</taxon>
        <taxon>Camellia</taxon>
    </lineage>
</organism>
<accession>A0A4S4DVR6</accession>
<name>A0A4S4DVR6_CAMSN</name>
<sequence>MEKPMIRFNVNQVSNYSYGEAEALTDDIEEEIFITAIQFDYSTIAGQITELAFLIPEVQSLPYAYCSVTSLNLLIFITAIQFDYSTIAGQITELAFLIPEVQSLPYAYCSVTSLNLLIFITAIQFDYSTIAGQITELAFLIPEVQSLPYAYCSVTSLNLLTMEKPMIRFNVNQVSNYSYGEAEALTDDIEEES</sequence>
<evidence type="ECO:0000313" key="2">
    <source>
        <dbReference type="Proteomes" id="UP000306102"/>
    </source>
</evidence>
<proteinExistence type="predicted"/>
<dbReference type="EMBL" id="SDRB02010000">
    <property type="protein sequence ID" value="THG07428.1"/>
    <property type="molecule type" value="Genomic_DNA"/>
</dbReference>
<dbReference type="AlphaFoldDB" id="A0A4S4DVR6"/>
<gene>
    <name evidence="1" type="ORF">TEA_027242</name>
</gene>
<evidence type="ECO:0000313" key="1">
    <source>
        <dbReference type="EMBL" id="THG07428.1"/>
    </source>
</evidence>
<comment type="caution">
    <text evidence="1">The sequence shown here is derived from an EMBL/GenBank/DDBJ whole genome shotgun (WGS) entry which is preliminary data.</text>
</comment>
<keyword evidence="2" id="KW-1185">Reference proteome</keyword>
<protein>
    <submittedName>
        <fullName evidence="1">Uncharacterized protein</fullName>
    </submittedName>
</protein>
<dbReference type="Proteomes" id="UP000306102">
    <property type="component" value="Unassembled WGS sequence"/>
</dbReference>